<proteinExistence type="predicted"/>
<gene>
    <name evidence="2" type="ORF">RF11_10279</name>
    <name evidence="3" type="ORF">RF11_10560</name>
</gene>
<keyword evidence="1" id="KW-1133">Transmembrane helix</keyword>
<organism evidence="3 4">
    <name type="scientific">Thelohanellus kitauei</name>
    <name type="common">Myxosporean</name>
    <dbReference type="NCBI Taxonomy" id="669202"/>
    <lineage>
        <taxon>Eukaryota</taxon>
        <taxon>Metazoa</taxon>
        <taxon>Cnidaria</taxon>
        <taxon>Myxozoa</taxon>
        <taxon>Myxosporea</taxon>
        <taxon>Bivalvulida</taxon>
        <taxon>Platysporina</taxon>
        <taxon>Myxobolidae</taxon>
        <taxon>Thelohanellus</taxon>
    </lineage>
</organism>
<evidence type="ECO:0000313" key="3">
    <source>
        <dbReference type="EMBL" id="KII74485.1"/>
    </source>
</evidence>
<accession>A0A0C2NDV8</accession>
<keyword evidence="1" id="KW-0812">Transmembrane</keyword>
<name>A0A0C2NDV8_THEKT</name>
<dbReference type="OrthoDB" id="6596289at2759"/>
<dbReference type="EMBL" id="JWZT01000387">
    <property type="protein sequence ID" value="KII74485.1"/>
    <property type="molecule type" value="Genomic_DNA"/>
</dbReference>
<keyword evidence="1" id="KW-0472">Membrane</keyword>
<dbReference type="Proteomes" id="UP000031668">
    <property type="component" value="Unassembled WGS sequence"/>
</dbReference>
<feature type="transmembrane region" description="Helical" evidence="1">
    <location>
        <begin position="159"/>
        <end position="178"/>
    </location>
</feature>
<evidence type="ECO:0000256" key="1">
    <source>
        <dbReference type="SAM" id="Phobius"/>
    </source>
</evidence>
<evidence type="ECO:0000313" key="2">
    <source>
        <dbReference type="EMBL" id="KII67607.1"/>
    </source>
</evidence>
<comment type="caution">
    <text evidence="3">The sequence shown here is derived from an EMBL/GenBank/DDBJ whole genome shotgun (WGS) entry which is preliminary data.</text>
</comment>
<protein>
    <submittedName>
        <fullName evidence="3">Uncharacterized protein</fullName>
    </submittedName>
</protein>
<dbReference type="EMBL" id="JWZT01003127">
    <property type="protein sequence ID" value="KII67607.1"/>
    <property type="molecule type" value="Genomic_DNA"/>
</dbReference>
<sequence>MIFHWVSQRSGRESSQDIGLDKNTIMDWYNFCRVVTQKRNIIAHQNLLGNGVGRLSLNETPQVVIQIDECLLRGRRLYNRGRVLTGDDTIPLQDRLDWEELNNESPEELDQTRNYGRRITGPWIFGMIQFRNNEMVHIREGKLGCLLWNGELLKCCYPLYVQIFVLALSFGAINGPLITKLATAMA</sequence>
<keyword evidence="4" id="KW-1185">Reference proteome</keyword>
<dbReference type="AlphaFoldDB" id="A0A0C2NDV8"/>
<reference evidence="3 4" key="1">
    <citation type="journal article" date="2014" name="Genome Biol. Evol.">
        <title>The genome of the myxosporean Thelohanellus kitauei shows adaptations to nutrient acquisition within its fish host.</title>
        <authorList>
            <person name="Yang Y."/>
            <person name="Xiong J."/>
            <person name="Zhou Z."/>
            <person name="Huo F."/>
            <person name="Miao W."/>
            <person name="Ran C."/>
            <person name="Liu Y."/>
            <person name="Zhang J."/>
            <person name="Feng J."/>
            <person name="Wang M."/>
            <person name="Wang M."/>
            <person name="Wang L."/>
            <person name="Yao B."/>
        </authorList>
    </citation>
    <scope>NUCLEOTIDE SEQUENCE [LARGE SCALE GENOMIC DNA]</scope>
    <source>
        <strain evidence="3">Wuqing</strain>
    </source>
</reference>
<evidence type="ECO:0000313" key="4">
    <source>
        <dbReference type="Proteomes" id="UP000031668"/>
    </source>
</evidence>